<dbReference type="SUPFAM" id="SSF48452">
    <property type="entry name" value="TPR-like"/>
    <property type="match status" value="2"/>
</dbReference>
<evidence type="ECO:0000256" key="2">
    <source>
        <dbReference type="ARBA" id="ARBA00022803"/>
    </source>
</evidence>
<comment type="caution">
    <text evidence="3">The sequence shown here is derived from an EMBL/GenBank/DDBJ whole genome shotgun (WGS) entry which is preliminary data.</text>
</comment>
<dbReference type="Proteomes" id="UP001501094">
    <property type="component" value="Unassembled WGS sequence"/>
</dbReference>
<evidence type="ECO:0000313" key="4">
    <source>
        <dbReference type="Proteomes" id="UP001501094"/>
    </source>
</evidence>
<proteinExistence type="predicted"/>
<dbReference type="InterPro" id="IPR027417">
    <property type="entry name" value="P-loop_NTPase"/>
</dbReference>
<dbReference type="PANTHER" id="PTHR45641:SF19">
    <property type="entry name" value="NEPHROCYSTIN-3"/>
    <property type="match status" value="1"/>
</dbReference>
<evidence type="ECO:0008006" key="5">
    <source>
        <dbReference type="Google" id="ProtNLM"/>
    </source>
</evidence>
<dbReference type="EMBL" id="BAAANL010000007">
    <property type="protein sequence ID" value="GAA1871250.1"/>
    <property type="molecule type" value="Genomic_DNA"/>
</dbReference>
<dbReference type="InterPro" id="IPR019734">
    <property type="entry name" value="TPR_rpt"/>
</dbReference>
<reference evidence="3 4" key="1">
    <citation type="journal article" date="2019" name="Int. J. Syst. Evol. Microbiol.">
        <title>The Global Catalogue of Microorganisms (GCM) 10K type strain sequencing project: providing services to taxonomists for standard genome sequencing and annotation.</title>
        <authorList>
            <consortium name="The Broad Institute Genomics Platform"/>
            <consortium name="The Broad Institute Genome Sequencing Center for Infectious Disease"/>
            <person name="Wu L."/>
            <person name="Ma J."/>
        </authorList>
    </citation>
    <scope>NUCLEOTIDE SEQUENCE [LARGE SCALE GENOMIC DNA]</scope>
    <source>
        <strain evidence="3 4">JCM 14326</strain>
    </source>
</reference>
<gene>
    <name evidence="3" type="ORF">GCM10009751_33030</name>
</gene>
<sequence length="915" mass="99883">MRLTWGVLRRSGRDSRKRRELSETAPADNGPARLLDPRLRVVPFAGRDAELNDLAVWAGGSDLVKVRLLTGLGGSGKSRLAVELCARLGRRRWKSVWLGPDDDPEVVATVCRGPRVLLVIDDADSFPRLPEQLAALRDAEAGFVRVLLLARTGREWWTRLRWASDLWAQDAAQAPASVAHVGPPAQEPERVVQAAAQAFAPYLGVSAPEVVVGDLPADTEPPRYGDMHAAVLAALAGPDAQQPAKPAARQVVVDVARGYGALLDLERDRWDDTDAVVARDLLRGERRDLPDRLAELHVARTLTATPGMTEVCTAVLRPGEAFHVALFAFRLDVDPPAVPGAGRLTAALLARVSAALPDDPQLLARVLRLYPWRPIPAAEAVDLAERLLKLVPDDEPGSRTASNADPHRAPGAAELLRAEALGARARALEEAGRLADAVEPAEQAEATWQRIVRSDPPRYQVAYWRSLRDLAIVSHSMGRHRAFSAVVEQVVAAWDTAADAERVWTDPDHAWGLFALALSTGHPGSADSTRWFHDRAVGLLRRLVAQDPVAYEEQLALVQANLLVLVNQGRAADALADMRESVKIRRRLAQHRPDAFERRLAYSLSNLSHALAAVGESAEALATAQEALALRQRAVRKAAVAGRDDAIGLRYELAWSLSGVGVLLSEQGRPHEAQSVEEEALAIRRDLADDVPERYREMLATSCSNLGVTYSRLGRFGDALRLETEAVEIRRDLAASSFGYHRMYLARSLSNLGVRYSDMGRTEDALEPTQEAVAILRRLVREDRRRYLADLAASLANLGATFTDLSRAQDAVGPLHEAVGALRELAREHPNRYLPPLASALTALAVALGEQRRHVSAAASAREAVMIRDRLASVDQRRFGDDLARSVRVLAALEEALPKDGLRTDRSDTARTVRS</sequence>
<dbReference type="Gene3D" id="1.25.40.10">
    <property type="entry name" value="Tetratricopeptide repeat domain"/>
    <property type="match status" value="3"/>
</dbReference>
<protein>
    <recommendedName>
        <fullName evidence="5">Tetratricopeptide repeat-containing protein</fullName>
    </recommendedName>
</protein>
<dbReference type="SUPFAM" id="SSF52540">
    <property type="entry name" value="P-loop containing nucleoside triphosphate hydrolases"/>
    <property type="match status" value="1"/>
</dbReference>
<accession>A0ABN2NKQ7</accession>
<keyword evidence="2" id="KW-0802">TPR repeat</keyword>
<dbReference type="Pfam" id="PF13374">
    <property type="entry name" value="TPR_10"/>
    <property type="match status" value="5"/>
</dbReference>
<keyword evidence="4" id="KW-1185">Reference proteome</keyword>
<evidence type="ECO:0000313" key="3">
    <source>
        <dbReference type="EMBL" id="GAA1871250.1"/>
    </source>
</evidence>
<organism evidence="3 4">
    <name type="scientific">Myceligenerans crystallogenes</name>
    <dbReference type="NCBI Taxonomy" id="316335"/>
    <lineage>
        <taxon>Bacteria</taxon>
        <taxon>Bacillati</taxon>
        <taxon>Actinomycetota</taxon>
        <taxon>Actinomycetes</taxon>
        <taxon>Micrococcales</taxon>
        <taxon>Promicromonosporaceae</taxon>
        <taxon>Myceligenerans</taxon>
    </lineage>
</organism>
<dbReference type="InterPro" id="IPR011990">
    <property type="entry name" value="TPR-like_helical_dom_sf"/>
</dbReference>
<name>A0ABN2NKQ7_9MICO</name>
<dbReference type="SMART" id="SM00028">
    <property type="entry name" value="TPR"/>
    <property type="match status" value="6"/>
</dbReference>
<evidence type="ECO:0000256" key="1">
    <source>
        <dbReference type="ARBA" id="ARBA00022737"/>
    </source>
</evidence>
<keyword evidence="1" id="KW-0677">Repeat</keyword>
<dbReference type="PANTHER" id="PTHR45641">
    <property type="entry name" value="TETRATRICOPEPTIDE REPEAT PROTEIN (AFU_ORTHOLOGUE AFUA_6G03870)"/>
    <property type="match status" value="1"/>
</dbReference>